<sequence length="394" mass="43281">MKFLALVAFSAVCLNVATAKASRSQRIRLPSISRSVANDKYEFLTLKENDQCAGNRACPADASGELRWQYAQHNYGGSIKVTYKADGTVNINIRDNESLNGPQLARTTVVIGNGGTVPGPCHLVVDGPALFDRTFAQLAGCGIVTVLEKQMAYREFDLHVHQRFQAGDEANVHLWGGRIIKVRLYREISDPVDAEPIVPEFPLVDGADLHSCSALTHTMTTSPTNSTNQQSFTVSTANYDPTFTGIGFQLQTCTLTSYWKNGSLAIEEQQTIIANGDWMADADHLLGYSETVPGQSYTITMDRVRPLLTTDELDIRRPALLSCSVCLCKVRRTGVAEFSDVNDCAVGIDIVDPDRPQKSSVTKFRIDNTVQFDAGPVYVVKDVGHKLRRRGKAF</sequence>
<evidence type="ECO:0000313" key="2">
    <source>
        <dbReference type="EMBL" id="GAV01604.1"/>
    </source>
</evidence>
<keyword evidence="1" id="KW-0732">Signal</keyword>
<accession>A0A1D1VRM6</accession>
<proteinExistence type="predicted"/>
<dbReference type="AlphaFoldDB" id="A0A1D1VRM6"/>
<evidence type="ECO:0000256" key="1">
    <source>
        <dbReference type="SAM" id="SignalP"/>
    </source>
</evidence>
<evidence type="ECO:0008006" key="4">
    <source>
        <dbReference type="Google" id="ProtNLM"/>
    </source>
</evidence>
<feature type="signal peptide" evidence="1">
    <location>
        <begin position="1"/>
        <end position="19"/>
    </location>
</feature>
<comment type="caution">
    <text evidence="2">The sequence shown here is derived from an EMBL/GenBank/DDBJ whole genome shotgun (WGS) entry which is preliminary data.</text>
</comment>
<keyword evidence="3" id="KW-1185">Reference proteome</keyword>
<feature type="chain" id="PRO_5008898758" description="ZP domain-containing protein" evidence="1">
    <location>
        <begin position="20"/>
        <end position="394"/>
    </location>
</feature>
<organism evidence="2 3">
    <name type="scientific">Ramazzottius varieornatus</name>
    <name type="common">Water bear</name>
    <name type="synonym">Tardigrade</name>
    <dbReference type="NCBI Taxonomy" id="947166"/>
    <lineage>
        <taxon>Eukaryota</taxon>
        <taxon>Metazoa</taxon>
        <taxon>Ecdysozoa</taxon>
        <taxon>Tardigrada</taxon>
        <taxon>Eutardigrada</taxon>
        <taxon>Parachela</taxon>
        <taxon>Hypsibioidea</taxon>
        <taxon>Ramazzottiidae</taxon>
        <taxon>Ramazzottius</taxon>
    </lineage>
</organism>
<reference evidence="2 3" key="1">
    <citation type="journal article" date="2016" name="Nat. Commun.">
        <title>Extremotolerant tardigrade genome and improved radiotolerance of human cultured cells by tardigrade-unique protein.</title>
        <authorList>
            <person name="Hashimoto T."/>
            <person name="Horikawa D.D."/>
            <person name="Saito Y."/>
            <person name="Kuwahara H."/>
            <person name="Kozuka-Hata H."/>
            <person name="Shin-I T."/>
            <person name="Minakuchi Y."/>
            <person name="Ohishi K."/>
            <person name="Motoyama A."/>
            <person name="Aizu T."/>
            <person name="Enomoto A."/>
            <person name="Kondo K."/>
            <person name="Tanaka S."/>
            <person name="Hara Y."/>
            <person name="Koshikawa S."/>
            <person name="Sagara H."/>
            <person name="Miura T."/>
            <person name="Yokobori S."/>
            <person name="Miyagawa K."/>
            <person name="Suzuki Y."/>
            <person name="Kubo T."/>
            <person name="Oyama M."/>
            <person name="Kohara Y."/>
            <person name="Fujiyama A."/>
            <person name="Arakawa K."/>
            <person name="Katayama T."/>
            <person name="Toyoda A."/>
            <person name="Kunieda T."/>
        </authorList>
    </citation>
    <scope>NUCLEOTIDE SEQUENCE [LARGE SCALE GENOMIC DNA]</scope>
    <source>
        <strain evidence="2 3">YOKOZUNA-1</strain>
    </source>
</reference>
<gene>
    <name evidence="2" type="primary">RvY_12292-1</name>
    <name evidence="2" type="synonym">RvY_12292.1</name>
    <name evidence="2" type="ORF">RvY_12292</name>
</gene>
<dbReference type="EMBL" id="BDGG01000007">
    <property type="protein sequence ID" value="GAV01604.1"/>
    <property type="molecule type" value="Genomic_DNA"/>
</dbReference>
<dbReference type="Proteomes" id="UP000186922">
    <property type="component" value="Unassembled WGS sequence"/>
</dbReference>
<protein>
    <recommendedName>
        <fullName evidence="4">ZP domain-containing protein</fullName>
    </recommendedName>
</protein>
<name>A0A1D1VRM6_RAMVA</name>
<evidence type="ECO:0000313" key="3">
    <source>
        <dbReference type="Proteomes" id="UP000186922"/>
    </source>
</evidence>